<proteinExistence type="predicted"/>
<protein>
    <submittedName>
        <fullName evidence="1">Uncharacterized protein</fullName>
    </submittedName>
</protein>
<keyword evidence="2" id="KW-1185">Reference proteome</keyword>
<evidence type="ECO:0000313" key="2">
    <source>
        <dbReference type="Proteomes" id="UP001279734"/>
    </source>
</evidence>
<evidence type="ECO:0000313" key="1">
    <source>
        <dbReference type="EMBL" id="GMG99704.1"/>
    </source>
</evidence>
<accession>A0AAD3RXT9</accession>
<reference evidence="1" key="1">
    <citation type="submission" date="2023-05" db="EMBL/GenBank/DDBJ databases">
        <title>Nepenthes gracilis genome sequencing.</title>
        <authorList>
            <person name="Fukushima K."/>
        </authorList>
    </citation>
    <scope>NUCLEOTIDE SEQUENCE</scope>
    <source>
        <strain evidence="1">SING2019-196</strain>
    </source>
</reference>
<name>A0AAD3RXT9_NEPGR</name>
<dbReference type="EMBL" id="BSYO01000001">
    <property type="protein sequence ID" value="GMG99704.1"/>
    <property type="molecule type" value="Genomic_DNA"/>
</dbReference>
<sequence>MEDLLNFKETGFELLKFSKLLSSFFRVYLEFLDNIVECLCKIVKVREIGNIGPIPLYRERMTPVIGSPKERLAGVFWRSDWPDVFGGVHSHQTVSVDCRAGFQKGKGAVQDSAAVRSRSGMRNKRPGMQGFPEDCWNLACWVSNFVFIMLFDLLMVFTQPAAMAVNQSQHFILAVCGKEIYGL</sequence>
<comment type="caution">
    <text evidence="1">The sequence shown here is derived from an EMBL/GenBank/DDBJ whole genome shotgun (WGS) entry which is preliminary data.</text>
</comment>
<dbReference type="AlphaFoldDB" id="A0AAD3RXT9"/>
<dbReference type="Proteomes" id="UP001279734">
    <property type="component" value="Unassembled WGS sequence"/>
</dbReference>
<organism evidence="1 2">
    <name type="scientific">Nepenthes gracilis</name>
    <name type="common">Slender pitcher plant</name>
    <dbReference type="NCBI Taxonomy" id="150966"/>
    <lineage>
        <taxon>Eukaryota</taxon>
        <taxon>Viridiplantae</taxon>
        <taxon>Streptophyta</taxon>
        <taxon>Embryophyta</taxon>
        <taxon>Tracheophyta</taxon>
        <taxon>Spermatophyta</taxon>
        <taxon>Magnoliopsida</taxon>
        <taxon>eudicotyledons</taxon>
        <taxon>Gunneridae</taxon>
        <taxon>Pentapetalae</taxon>
        <taxon>Caryophyllales</taxon>
        <taxon>Nepenthaceae</taxon>
        <taxon>Nepenthes</taxon>
    </lineage>
</organism>
<gene>
    <name evidence="1" type="ORF">Nepgr_001544</name>
</gene>